<dbReference type="GO" id="GO:0016747">
    <property type="term" value="F:acyltransferase activity, transferring groups other than amino-acyl groups"/>
    <property type="evidence" value="ECO:0007669"/>
    <property type="project" value="InterPro"/>
</dbReference>
<dbReference type="AlphaFoldDB" id="A0A7T1TCG2"/>
<dbReference type="PANTHER" id="PTHR43617">
    <property type="entry name" value="L-AMINO ACID N-ACETYLTRANSFERASE"/>
    <property type="match status" value="1"/>
</dbReference>
<dbReference type="InterPro" id="IPR016181">
    <property type="entry name" value="Acyl_CoA_acyltransferase"/>
</dbReference>
<dbReference type="PROSITE" id="PS51186">
    <property type="entry name" value="GNAT"/>
    <property type="match status" value="1"/>
</dbReference>
<dbReference type="Proteomes" id="UP000595046">
    <property type="component" value="Chromosome"/>
</dbReference>
<gene>
    <name evidence="2" type="ORF">G4Z16_04680</name>
</gene>
<dbReference type="PANTHER" id="PTHR43617:SF2">
    <property type="entry name" value="UPF0039 PROTEIN SLL0451"/>
    <property type="match status" value="1"/>
</dbReference>
<evidence type="ECO:0000313" key="2">
    <source>
        <dbReference type="EMBL" id="QPP10411.1"/>
    </source>
</evidence>
<sequence length="188" mass="20302">MTADDIDAVAELRVCAWQHAYADLLPRPFLDAMSVEEDAARRREMFAQAATLTRNPVTNLVTESAEGAVTGWAAFGPNRPGGAHTSAPRAETATEEAELYAIYVRPDLLGTGLGRDLAGACLEGAARQGFTRVVLWVIEGNARARRFYERAGFTPDGGEDTYDIDGQGTHIPIVRYGRPLTVTDSCSV</sequence>
<dbReference type="KEGG" id="sbat:G4Z16_04680"/>
<keyword evidence="3" id="KW-1185">Reference proteome</keyword>
<dbReference type="InterPro" id="IPR050276">
    <property type="entry name" value="MshD_Acetyltransferase"/>
</dbReference>
<dbReference type="CDD" id="cd04301">
    <property type="entry name" value="NAT_SF"/>
    <property type="match status" value="1"/>
</dbReference>
<evidence type="ECO:0000313" key="3">
    <source>
        <dbReference type="Proteomes" id="UP000595046"/>
    </source>
</evidence>
<keyword evidence="2" id="KW-0808">Transferase</keyword>
<protein>
    <submittedName>
        <fullName evidence="2">GNAT family N-acetyltransferase</fullName>
    </submittedName>
</protein>
<dbReference type="SUPFAM" id="SSF55729">
    <property type="entry name" value="Acyl-CoA N-acyltransferases (Nat)"/>
    <property type="match status" value="1"/>
</dbReference>
<proteinExistence type="predicted"/>
<dbReference type="InterPro" id="IPR000182">
    <property type="entry name" value="GNAT_dom"/>
</dbReference>
<evidence type="ECO:0000259" key="1">
    <source>
        <dbReference type="PROSITE" id="PS51186"/>
    </source>
</evidence>
<organism evidence="2 3">
    <name type="scientific">Streptomyces bathyalis</name>
    <dbReference type="NCBI Taxonomy" id="2710756"/>
    <lineage>
        <taxon>Bacteria</taxon>
        <taxon>Bacillati</taxon>
        <taxon>Actinomycetota</taxon>
        <taxon>Actinomycetes</taxon>
        <taxon>Kitasatosporales</taxon>
        <taxon>Streptomycetaceae</taxon>
        <taxon>Streptomyces</taxon>
    </lineage>
</organism>
<reference evidence="3" key="1">
    <citation type="submission" date="2020-02" db="EMBL/GenBank/DDBJ databases">
        <title>Streptomyces sp. ASO4wet.</title>
        <authorList>
            <person name="Risdian C."/>
            <person name="Landwehr W."/>
            <person name="Schupp P."/>
            <person name="Wink J."/>
        </authorList>
    </citation>
    <scope>NUCLEOTIDE SEQUENCE [LARGE SCALE GENOMIC DNA]</scope>
    <source>
        <strain evidence="3">ASO4wet</strain>
    </source>
</reference>
<name>A0A7T1TCG2_9ACTN</name>
<dbReference type="Gene3D" id="3.40.630.30">
    <property type="match status" value="1"/>
</dbReference>
<accession>A0A7T1TCG2</accession>
<dbReference type="Pfam" id="PF00583">
    <property type="entry name" value="Acetyltransf_1"/>
    <property type="match status" value="1"/>
</dbReference>
<feature type="domain" description="N-acetyltransferase" evidence="1">
    <location>
        <begin position="1"/>
        <end position="178"/>
    </location>
</feature>
<dbReference type="EMBL" id="CP048882">
    <property type="protein sequence ID" value="QPP10411.1"/>
    <property type="molecule type" value="Genomic_DNA"/>
</dbReference>